<keyword evidence="3" id="KW-1185">Reference proteome</keyword>
<dbReference type="AlphaFoldDB" id="A0ABD2QCJ9"/>
<keyword evidence="1" id="KW-0175">Coiled coil</keyword>
<organism evidence="2 3">
    <name type="scientific">Cichlidogyrus casuarinus</name>
    <dbReference type="NCBI Taxonomy" id="1844966"/>
    <lineage>
        <taxon>Eukaryota</taxon>
        <taxon>Metazoa</taxon>
        <taxon>Spiralia</taxon>
        <taxon>Lophotrochozoa</taxon>
        <taxon>Platyhelminthes</taxon>
        <taxon>Monogenea</taxon>
        <taxon>Monopisthocotylea</taxon>
        <taxon>Dactylogyridea</taxon>
        <taxon>Ancyrocephalidae</taxon>
        <taxon>Cichlidogyrus</taxon>
    </lineage>
</organism>
<accession>A0ABD2QCJ9</accession>
<protein>
    <submittedName>
        <fullName evidence="2">Uncharacterized protein</fullName>
    </submittedName>
</protein>
<evidence type="ECO:0000256" key="1">
    <source>
        <dbReference type="SAM" id="Coils"/>
    </source>
</evidence>
<evidence type="ECO:0000313" key="2">
    <source>
        <dbReference type="EMBL" id="KAL3317225.1"/>
    </source>
</evidence>
<sequence>MKDKAEHYTKMIAEESVVEADDIYIMKQALEEEVLQLQNEVSRLNSELEESNRKQEEYNFLLKSAQEKIVAENEEHKKSLLKYKDYINSLKQRMANERGEPEGQSSLSPKSLVAAPEVKEEANANEYLEAEVEKLRLEVKKWYKLAKEAKHDAQNENDQKFKQEIRSLNEQLIKANEQRQNELATLHMEMDRRLHELRSQLSMYQTRCSELEQSKATLDTLTQTDSLPHVPTLQ</sequence>
<feature type="coiled-coil region" evidence="1">
    <location>
        <begin position="20"/>
        <end position="68"/>
    </location>
</feature>
<reference evidence="2 3" key="1">
    <citation type="submission" date="2024-11" db="EMBL/GenBank/DDBJ databases">
        <title>Adaptive evolution of stress response genes in parasites aligns with host niche diversity.</title>
        <authorList>
            <person name="Hahn C."/>
            <person name="Resl P."/>
        </authorList>
    </citation>
    <scope>NUCLEOTIDE SEQUENCE [LARGE SCALE GENOMIC DNA]</scope>
    <source>
        <strain evidence="2">EGGRZ-B1_66</strain>
        <tissue evidence="2">Body</tissue>
    </source>
</reference>
<feature type="coiled-coil region" evidence="1">
    <location>
        <begin position="118"/>
        <end position="214"/>
    </location>
</feature>
<gene>
    <name evidence="2" type="ORF">Ciccas_004121</name>
</gene>
<evidence type="ECO:0000313" key="3">
    <source>
        <dbReference type="Proteomes" id="UP001626550"/>
    </source>
</evidence>
<name>A0ABD2QCJ9_9PLAT</name>
<comment type="caution">
    <text evidence="2">The sequence shown here is derived from an EMBL/GenBank/DDBJ whole genome shotgun (WGS) entry which is preliminary data.</text>
</comment>
<dbReference type="Proteomes" id="UP001626550">
    <property type="component" value="Unassembled WGS sequence"/>
</dbReference>
<dbReference type="EMBL" id="JBJKFK010000412">
    <property type="protein sequence ID" value="KAL3317225.1"/>
    <property type="molecule type" value="Genomic_DNA"/>
</dbReference>
<proteinExistence type="predicted"/>